<organism evidence="2 3">
    <name type="scientific">Pseudomonas putida</name>
    <name type="common">Arthrobacter siderocapsulatus</name>
    <dbReference type="NCBI Taxonomy" id="303"/>
    <lineage>
        <taxon>Bacteria</taxon>
        <taxon>Pseudomonadati</taxon>
        <taxon>Pseudomonadota</taxon>
        <taxon>Gammaproteobacteria</taxon>
        <taxon>Pseudomonadales</taxon>
        <taxon>Pseudomonadaceae</taxon>
        <taxon>Pseudomonas</taxon>
    </lineage>
</organism>
<feature type="domain" description="G" evidence="1">
    <location>
        <begin position="32"/>
        <end position="143"/>
    </location>
</feature>
<evidence type="ECO:0000259" key="1">
    <source>
        <dbReference type="Pfam" id="PF01926"/>
    </source>
</evidence>
<dbReference type="GO" id="GO:0005737">
    <property type="term" value="C:cytoplasm"/>
    <property type="evidence" value="ECO:0007669"/>
    <property type="project" value="TreeGrafter"/>
</dbReference>
<gene>
    <name evidence="2" type="ORF">A3L25_026795</name>
</gene>
<protein>
    <recommendedName>
        <fullName evidence="1">G domain-containing protein</fullName>
    </recommendedName>
</protein>
<dbReference type="Pfam" id="PF01926">
    <property type="entry name" value="MMR_HSR1"/>
    <property type="match status" value="1"/>
</dbReference>
<dbReference type="SUPFAM" id="SSF52540">
    <property type="entry name" value="P-loop containing nucleoside triphosphate hydrolases"/>
    <property type="match status" value="1"/>
</dbReference>
<sequence>MGFEAINAVLPDQTDQINRLQYLLAEARLPVVSVIGKYNHGKSSLLNALVECEQFAVSDARETTALSDFEYQGVRWLDTPGLDADVARNDDQAAMTGAWQQSDIRLFVHCVREGELDQSECDMIDTLQQDALKSGRQTLIVLTQIEQVEEQTLANVHALMKQQAPKLPIIPVSAHRYRQGLESASALKIKKSGINELRQAVQSALAYVEQTRKDEVLALGENLEGLIDQGLTNLQARLLHQQAKRQALLANFVTEYQNLHSKLHKQLNRA</sequence>
<name>A0AAP9N4W8_PSEPU</name>
<proteinExistence type="predicted"/>
<accession>A0AAP9N4W8</accession>
<reference evidence="2 3" key="2">
    <citation type="submission" date="2020-04" db="EMBL/GenBank/DDBJ databases">
        <title>Complete genome sequence of Pseudomonas putida strain JQ581.</title>
        <authorList>
            <person name="Mu Y."/>
        </authorList>
    </citation>
    <scope>NUCLEOTIDE SEQUENCE [LARGE SCALE GENOMIC DNA]</scope>
    <source>
        <strain evidence="2 3">JQ581</strain>
    </source>
</reference>
<dbReference type="GO" id="GO:0002098">
    <property type="term" value="P:tRNA wobble uridine modification"/>
    <property type="evidence" value="ECO:0007669"/>
    <property type="project" value="TreeGrafter"/>
</dbReference>
<dbReference type="PANTHER" id="PTHR42714:SF6">
    <property type="entry name" value="TRANSLATION INITIATION FACTOR IF-2"/>
    <property type="match status" value="1"/>
</dbReference>
<dbReference type="PANTHER" id="PTHR42714">
    <property type="entry name" value="TRNA MODIFICATION GTPASE GTPBP3"/>
    <property type="match status" value="1"/>
</dbReference>
<dbReference type="InterPro" id="IPR027417">
    <property type="entry name" value="P-loop_NTPase"/>
</dbReference>
<dbReference type="EMBL" id="CP050951">
    <property type="protein sequence ID" value="QJQ12840.1"/>
    <property type="molecule type" value="Genomic_DNA"/>
</dbReference>
<evidence type="ECO:0000313" key="3">
    <source>
        <dbReference type="Proteomes" id="UP000076857"/>
    </source>
</evidence>
<dbReference type="GO" id="GO:0030488">
    <property type="term" value="P:tRNA methylation"/>
    <property type="evidence" value="ECO:0007669"/>
    <property type="project" value="TreeGrafter"/>
</dbReference>
<reference evidence="2 3" key="1">
    <citation type="submission" date="2016-04" db="EMBL/GenBank/DDBJ databases">
        <authorList>
            <person name="Qiu J."/>
        </authorList>
    </citation>
    <scope>NUCLEOTIDE SEQUENCE [LARGE SCALE GENOMIC DNA]</scope>
    <source>
        <strain evidence="2 3">JQ581</strain>
    </source>
</reference>
<evidence type="ECO:0000313" key="2">
    <source>
        <dbReference type="EMBL" id="QJQ12840.1"/>
    </source>
</evidence>
<dbReference type="AlphaFoldDB" id="A0AAP9N4W8"/>
<dbReference type="RefSeq" id="WP_063422814.1">
    <property type="nucleotide sequence ID" value="NZ_CP050951.1"/>
</dbReference>
<dbReference type="InterPro" id="IPR006073">
    <property type="entry name" value="GTP-bd"/>
</dbReference>
<dbReference type="Proteomes" id="UP000076857">
    <property type="component" value="Chromosome"/>
</dbReference>
<dbReference type="GO" id="GO:0005525">
    <property type="term" value="F:GTP binding"/>
    <property type="evidence" value="ECO:0007669"/>
    <property type="project" value="InterPro"/>
</dbReference>
<dbReference type="Gene3D" id="3.40.50.300">
    <property type="entry name" value="P-loop containing nucleotide triphosphate hydrolases"/>
    <property type="match status" value="1"/>
</dbReference>